<keyword evidence="2" id="KW-1185">Reference proteome</keyword>
<dbReference type="Gene3D" id="3.40.50.450">
    <property type="match status" value="1"/>
</dbReference>
<gene>
    <name evidence="1" type="ORF">SAMN04488042_10417</name>
</gene>
<evidence type="ECO:0000313" key="2">
    <source>
        <dbReference type="Proteomes" id="UP000199144"/>
    </source>
</evidence>
<dbReference type="EMBL" id="FOTQ01000004">
    <property type="protein sequence ID" value="SFM11211.1"/>
    <property type="molecule type" value="Genomic_DNA"/>
</dbReference>
<evidence type="ECO:0000313" key="1">
    <source>
        <dbReference type="EMBL" id="SFM11211.1"/>
    </source>
</evidence>
<proteinExistence type="predicted"/>
<dbReference type="STRING" id="254406.SAMN04488042_10417"/>
<reference evidence="1 2" key="1">
    <citation type="submission" date="2016-10" db="EMBL/GenBank/DDBJ databases">
        <authorList>
            <person name="de Groot N.N."/>
        </authorList>
    </citation>
    <scope>NUCLEOTIDE SEQUENCE [LARGE SCALE GENOMIC DNA]</scope>
    <source>
        <strain evidence="1 2">DSM 15283</strain>
    </source>
</reference>
<dbReference type="AlphaFoldDB" id="A0A1I4N6S7"/>
<dbReference type="SUPFAM" id="SSF52309">
    <property type="entry name" value="N-(deoxy)ribosyltransferase-like"/>
    <property type="match status" value="1"/>
</dbReference>
<dbReference type="GO" id="GO:0016740">
    <property type="term" value="F:transferase activity"/>
    <property type="evidence" value="ECO:0007669"/>
    <property type="project" value="UniProtKB-KW"/>
</dbReference>
<dbReference type="InterPro" id="IPR007710">
    <property type="entry name" value="Nucleoside_deoxyribTrfase"/>
</dbReference>
<keyword evidence="1" id="KW-0808">Transferase</keyword>
<dbReference type="Pfam" id="PF05014">
    <property type="entry name" value="Nuc_deoxyrib_tr"/>
    <property type="match status" value="1"/>
</dbReference>
<dbReference type="Proteomes" id="UP000199144">
    <property type="component" value="Unassembled WGS sequence"/>
</dbReference>
<sequence length="196" mass="22489">MMEKVYLAGRISDVDWRLGLIHGTYGYQRTGVEYWEPNQFRNEPDRLLKLSKTACGYRDVYMTGPHFASCDHRCAHTHPDSKHALSQMCGDGIHPHEVFTRCLYWIDQADWVFVWADGDYLEAHGTHLEIGYAFARGKPIFIAVNKYVDLGEAWMTFRTARAVVHARNAVEGFQQIMTMRNKTIPQMPPGSVPRPA</sequence>
<protein>
    <submittedName>
        <fullName evidence="1">Nucleoside 2-deoxyribosyltransferase</fullName>
    </submittedName>
</protein>
<dbReference type="RefSeq" id="WP_093093921.1">
    <property type="nucleotide sequence ID" value="NZ_FOTQ01000004.1"/>
</dbReference>
<organism evidence="1 2">
    <name type="scientific">Shimia aestuarii</name>
    <dbReference type="NCBI Taxonomy" id="254406"/>
    <lineage>
        <taxon>Bacteria</taxon>
        <taxon>Pseudomonadati</taxon>
        <taxon>Pseudomonadota</taxon>
        <taxon>Alphaproteobacteria</taxon>
        <taxon>Rhodobacterales</taxon>
        <taxon>Roseobacteraceae</taxon>
    </lineage>
</organism>
<name>A0A1I4N6S7_9RHOB</name>
<accession>A0A1I4N6S7</accession>